<evidence type="ECO:0000313" key="5">
    <source>
        <dbReference type="Proteomes" id="UP000271098"/>
    </source>
</evidence>
<dbReference type="GO" id="GO:0012505">
    <property type="term" value="C:endomembrane system"/>
    <property type="evidence" value="ECO:0007669"/>
    <property type="project" value="TreeGrafter"/>
</dbReference>
<accession>A0A183DTG0</accession>
<keyword evidence="5" id="KW-1185">Reference proteome</keyword>
<keyword evidence="2" id="KW-0472">Membrane</keyword>
<dbReference type="WBParaSite" id="GPUH_0001201501-mRNA-1">
    <property type="protein sequence ID" value="GPUH_0001201501-mRNA-1"/>
    <property type="gene ID" value="GPUH_0001201501"/>
</dbReference>
<dbReference type="GO" id="GO:0016020">
    <property type="term" value="C:membrane"/>
    <property type="evidence" value="ECO:0007669"/>
    <property type="project" value="TreeGrafter"/>
</dbReference>
<dbReference type="OrthoDB" id="547796at2759"/>
<reference evidence="6" key="1">
    <citation type="submission" date="2016-06" db="UniProtKB">
        <authorList>
            <consortium name="WormBaseParasite"/>
        </authorList>
    </citation>
    <scope>IDENTIFICATION</scope>
</reference>
<evidence type="ECO:0000256" key="1">
    <source>
        <dbReference type="ARBA" id="ARBA00038357"/>
    </source>
</evidence>
<sequence length="171" mass="19517">MVDIVGLVTEFGYWDVLIWALCIYAIYVLFFKKSETVPRDRDDEPRRVLPPMEKRDFTLAELRPYDGVQNERILMAVQGKVFDVTKGFAFYEPEGPYHKLAGHDATRALGTMDVGDVKDTPDDVSDMTEAEKDAVKEWVQSFSYKYPVVGKLLVNDEEPTDYKGEFASLTS</sequence>
<gene>
    <name evidence="4" type="ORF">GPUH_LOCUS12001</name>
</gene>
<keyword evidence="2" id="KW-1133">Transmembrane helix</keyword>
<proteinExistence type="inferred from homology"/>
<evidence type="ECO:0000259" key="3">
    <source>
        <dbReference type="SMART" id="SM01117"/>
    </source>
</evidence>
<evidence type="ECO:0000313" key="6">
    <source>
        <dbReference type="WBParaSite" id="GPUH_0001201501-mRNA-1"/>
    </source>
</evidence>
<organism evidence="6">
    <name type="scientific">Gongylonema pulchrum</name>
    <dbReference type="NCBI Taxonomy" id="637853"/>
    <lineage>
        <taxon>Eukaryota</taxon>
        <taxon>Metazoa</taxon>
        <taxon>Ecdysozoa</taxon>
        <taxon>Nematoda</taxon>
        <taxon>Chromadorea</taxon>
        <taxon>Rhabditida</taxon>
        <taxon>Spirurina</taxon>
        <taxon>Spiruromorpha</taxon>
        <taxon>Spiruroidea</taxon>
        <taxon>Gongylonematidae</taxon>
        <taxon>Gongylonema</taxon>
    </lineage>
</organism>
<dbReference type="SMART" id="SM01117">
    <property type="entry name" value="Cyt-b5"/>
    <property type="match status" value="1"/>
</dbReference>
<feature type="domain" description="Cytochrome b5 heme-binding" evidence="3">
    <location>
        <begin position="57"/>
        <end position="153"/>
    </location>
</feature>
<dbReference type="InterPro" id="IPR001199">
    <property type="entry name" value="Cyt_B5-like_heme/steroid-bd"/>
</dbReference>
<comment type="similarity">
    <text evidence="1">Belongs to the cytochrome b5 family. MAPR subfamily.</text>
</comment>
<name>A0A183DTG0_9BILA</name>
<protein>
    <submittedName>
        <fullName evidence="6">Cytochrome b5 heme-binding domain-containing protein</fullName>
    </submittedName>
</protein>
<dbReference type="PANTHER" id="PTHR10281:SF76">
    <property type="entry name" value="CALCUTTA CUP-RELATED"/>
    <property type="match status" value="1"/>
</dbReference>
<dbReference type="InterPro" id="IPR036400">
    <property type="entry name" value="Cyt_B5-like_heme/steroid_sf"/>
</dbReference>
<dbReference type="FunFam" id="3.10.120.10:FF:000003">
    <property type="entry name" value="membrane-associated progesterone receptor component 1"/>
    <property type="match status" value="1"/>
</dbReference>
<dbReference type="SUPFAM" id="SSF55856">
    <property type="entry name" value="Cytochrome b5-like heme/steroid binding domain"/>
    <property type="match status" value="1"/>
</dbReference>
<dbReference type="Pfam" id="PF00173">
    <property type="entry name" value="Cyt-b5"/>
    <property type="match status" value="1"/>
</dbReference>
<dbReference type="PANTHER" id="PTHR10281">
    <property type="entry name" value="MEMBRANE-ASSOCIATED PROGESTERONE RECEPTOR COMPONENT-RELATED"/>
    <property type="match status" value="1"/>
</dbReference>
<dbReference type="Gene3D" id="3.10.120.10">
    <property type="entry name" value="Cytochrome b5-like heme/steroid binding domain"/>
    <property type="match status" value="1"/>
</dbReference>
<dbReference type="EMBL" id="UYRT01078962">
    <property type="protein sequence ID" value="VDN19666.1"/>
    <property type="molecule type" value="Genomic_DNA"/>
</dbReference>
<evidence type="ECO:0000313" key="4">
    <source>
        <dbReference type="EMBL" id="VDN19666.1"/>
    </source>
</evidence>
<evidence type="ECO:0000256" key="2">
    <source>
        <dbReference type="SAM" id="Phobius"/>
    </source>
</evidence>
<dbReference type="Proteomes" id="UP000271098">
    <property type="component" value="Unassembled WGS sequence"/>
</dbReference>
<reference evidence="4 5" key="2">
    <citation type="submission" date="2018-11" db="EMBL/GenBank/DDBJ databases">
        <authorList>
            <consortium name="Pathogen Informatics"/>
        </authorList>
    </citation>
    <scope>NUCLEOTIDE SEQUENCE [LARGE SCALE GENOMIC DNA]</scope>
</reference>
<dbReference type="InterPro" id="IPR050577">
    <property type="entry name" value="MAPR/NEUFC/NENF-like"/>
</dbReference>
<feature type="transmembrane region" description="Helical" evidence="2">
    <location>
        <begin position="12"/>
        <end position="31"/>
    </location>
</feature>
<dbReference type="AlphaFoldDB" id="A0A183DTG0"/>
<keyword evidence="2" id="KW-0812">Transmembrane</keyword>